<dbReference type="OrthoDB" id="9813411at2"/>
<dbReference type="PANTHER" id="PTHR47755:SF1">
    <property type="entry name" value="CELL DIVISION PROTEIN FTSX"/>
    <property type="match status" value="1"/>
</dbReference>
<dbReference type="PIRSF" id="PIRSF003097">
    <property type="entry name" value="FtsX"/>
    <property type="match status" value="1"/>
</dbReference>
<dbReference type="InterPro" id="IPR040690">
    <property type="entry name" value="FtsX_ECD"/>
</dbReference>
<evidence type="ECO:0000256" key="1">
    <source>
        <dbReference type="ARBA" id="ARBA00004651"/>
    </source>
</evidence>
<dbReference type="InterPro" id="IPR003838">
    <property type="entry name" value="ABC3_permease_C"/>
</dbReference>
<evidence type="ECO:0000256" key="3">
    <source>
        <dbReference type="ARBA" id="ARBA00021907"/>
    </source>
</evidence>
<dbReference type="Gene3D" id="3.30.70.3040">
    <property type="match status" value="1"/>
</dbReference>
<evidence type="ECO:0000256" key="5">
    <source>
        <dbReference type="ARBA" id="ARBA00022618"/>
    </source>
</evidence>
<evidence type="ECO:0000256" key="10">
    <source>
        <dbReference type="PIRNR" id="PIRNR003097"/>
    </source>
</evidence>
<dbReference type="Proteomes" id="UP000220102">
    <property type="component" value="Unassembled WGS sequence"/>
</dbReference>
<feature type="transmembrane region" description="Helical" evidence="11">
    <location>
        <begin position="261"/>
        <end position="284"/>
    </location>
</feature>
<comment type="caution">
    <text evidence="14">The sequence shown here is derived from an EMBL/GenBank/DDBJ whole genome shotgun (WGS) entry which is preliminary data.</text>
</comment>
<dbReference type="InterPro" id="IPR004513">
    <property type="entry name" value="FtsX"/>
</dbReference>
<dbReference type="PANTHER" id="PTHR47755">
    <property type="entry name" value="CELL DIVISION PROTEIN FTSX"/>
    <property type="match status" value="1"/>
</dbReference>
<evidence type="ECO:0000256" key="9">
    <source>
        <dbReference type="ARBA" id="ARBA00023306"/>
    </source>
</evidence>
<evidence type="ECO:0000313" key="14">
    <source>
        <dbReference type="EMBL" id="PEN14394.1"/>
    </source>
</evidence>
<feature type="transmembrane region" description="Helical" evidence="11">
    <location>
        <begin position="20"/>
        <end position="42"/>
    </location>
</feature>
<keyword evidence="7 11" id="KW-1133">Transmembrane helix</keyword>
<evidence type="ECO:0000256" key="4">
    <source>
        <dbReference type="ARBA" id="ARBA00022475"/>
    </source>
</evidence>
<feature type="domain" description="FtsX extracellular" evidence="13">
    <location>
        <begin position="57"/>
        <end position="150"/>
    </location>
</feature>
<evidence type="ECO:0000256" key="7">
    <source>
        <dbReference type="ARBA" id="ARBA00022989"/>
    </source>
</evidence>
<comment type="similarity">
    <text evidence="2 10">Belongs to the ABC-4 integral membrane protein family. FtsX subfamily.</text>
</comment>
<sequence>MLPYSIREGIANFRRAKFAVFASTSAMSVALVLVGLFALVTFEAQNVSSWLRDRVGEVEVFVDEDASTRQAEALHTRLKTIPAVASTTFISREEAQTIFAEEFGEGAEIYDDGPFLPASVRLRLKTSYIHTDSISQMAGQIQSFDYVDDVVFDQALLARVQQNVRLVSLAGLVLGAIVILAAIFLVGNTIRLTIYARRLLIRTMKLVGATDAFIRRPFLVEGVLQGLIAGTVASGIVWGLYRLMLEELPDLAISYVVPHAELILVGGLIVGGILLGWVGSFFAVRRFIKSVDIH</sequence>
<dbReference type="AlphaFoldDB" id="A0A2A8D0I0"/>
<evidence type="ECO:0000259" key="12">
    <source>
        <dbReference type="Pfam" id="PF02687"/>
    </source>
</evidence>
<dbReference type="RefSeq" id="WP_098074575.1">
    <property type="nucleotide sequence ID" value="NZ_PDEQ01000002.1"/>
</dbReference>
<comment type="subcellular location">
    <subcellularLocation>
        <location evidence="1">Cell membrane</location>
        <topology evidence="1">Multi-pass membrane protein</topology>
    </subcellularLocation>
</comment>
<evidence type="ECO:0000256" key="6">
    <source>
        <dbReference type="ARBA" id="ARBA00022692"/>
    </source>
</evidence>
<proteinExistence type="inferred from homology"/>
<evidence type="ECO:0000259" key="13">
    <source>
        <dbReference type="Pfam" id="PF18075"/>
    </source>
</evidence>
<feature type="domain" description="ABC3 transporter permease C-terminal" evidence="12">
    <location>
        <begin position="173"/>
        <end position="289"/>
    </location>
</feature>
<keyword evidence="8 10" id="KW-0472">Membrane</keyword>
<name>A0A2A8D0I0_9BACT</name>
<accession>A0A2A8D0I0</accession>
<evidence type="ECO:0000256" key="2">
    <source>
        <dbReference type="ARBA" id="ARBA00007379"/>
    </source>
</evidence>
<reference evidence="14 15" key="1">
    <citation type="submission" date="2017-10" db="EMBL/GenBank/DDBJ databases">
        <title>Draft genome of Longibacter Salinarum.</title>
        <authorList>
            <person name="Goh K.M."/>
            <person name="Shamsir M.S."/>
            <person name="Lim S.W."/>
        </authorList>
    </citation>
    <scope>NUCLEOTIDE SEQUENCE [LARGE SCALE GENOMIC DNA]</scope>
    <source>
        <strain evidence="14 15">KCTC 52045</strain>
    </source>
</reference>
<protein>
    <recommendedName>
        <fullName evidence="3 10">Cell division protein FtsX</fullName>
    </recommendedName>
</protein>
<feature type="transmembrane region" description="Helical" evidence="11">
    <location>
        <begin position="217"/>
        <end position="241"/>
    </location>
</feature>
<evidence type="ECO:0000256" key="8">
    <source>
        <dbReference type="ARBA" id="ARBA00023136"/>
    </source>
</evidence>
<evidence type="ECO:0000256" key="11">
    <source>
        <dbReference type="SAM" id="Phobius"/>
    </source>
</evidence>
<dbReference type="Pfam" id="PF02687">
    <property type="entry name" value="FtsX"/>
    <property type="match status" value="1"/>
</dbReference>
<feature type="transmembrane region" description="Helical" evidence="11">
    <location>
        <begin position="166"/>
        <end position="196"/>
    </location>
</feature>
<keyword evidence="15" id="KW-1185">Reference proteome</keyword>
<keyword evidence="4 10" id="KW-1003">Cell membrane</keyword>
<keyword evidence="6 11" id="KW-0812">Transmembrane</keyword>
<dbReference type="GO" id="GO:0005886">
    <property type="term" value="C:plasma membrane"/>
    <property type="evidence" value="ECO:0007669"/>
    <property type="project" value="UniProtKB-SubCell"/>
</dbReference>
<keyword evidence="9 10" id="KW-0131">Cell cycle</keyword>
<dbReference type="EMBL" id="PDEQ01000002">
    <property type="protein sequence ID" value="PEN14394.1"/>
    <property type="molecule type" value="Genomic_DNA"/>
</dbReference>
<keyword evidence="5 10" id="KW-0132">Cell division</keyword>
<gene>
    <name evidence="14" type="ORF">CRI94_05015</name>
</gene>
<dbReference type="Pfam" id="PF18075">
    <property type="entry name" value="FtsX_ECD"/>
    <property type="match status" value="1"/>
</dbReference>
<evidence type="ECO:0000313" key="15">
    <source>
        <dbReference type="Proteomes" id="UP000220102"/>
    </source>
</evidence>
<organism evidence="14 15">
    <name type="scientific">Longibacter salinarum</name>
    <dbReference type="NCBI Taxonomy" id="1850348"/>
    <lineage>
        <taxon>Bacteria</taxon>
        <taxon>Pseudomonadati</taxon>
        <taxon>Rhodothermota</taxon>
        <taxon>Rhodothermia</taxon>
        <taxon>Rhodothermales</taxon>
        <taxon>Salisaetaceae</taxon>
        <taxon>Longibacter</taxon>
    </lineage>
</organism>
<dbReference type="GO" id="GO:0051301">
    <property type="term" value="P:cell division"/>
    <property type="evidence" value="ECO:0007669"/>
    <property type="project" value="UniProtKB-KW"/>
</dbReference>